<keyword evidence="5 13" id="KW-0808">Transferase</keyword>
<dbReference type="InterPro" id="IPR016454">
    <property type="entry name" value="Cysteine_dSase"/>
</dbReference>
<dbReference type="PROSITE" id="PS00595">
    <property type="entry name" value="AA_TRANSFER_CLASS_5"/>
    <property type="match status" value="1"/>
</dbReference>
<dbReference type="GO" id="GO:0016829">
    <property type="term" value="F:lyase activity"/>
    <property type="evidence" value="ECO:0007669"/>
    <property type="project" value="UniProtKB-KW"/>
</dbReference>
<dbReference type="Gene3D" id="3.90.1150.10">
    <property type="entry name" value="Aspartate Aminotransferase, domain 1"/>
    <property type="match status" value="1"/>
</dbReference>
<dbReference type="Pfam" id="PF00266">
    <property type="entry name" value="Aminotran_5"/>
    <property type="match status" value="1"/>
</dbReference>
<dbReference type="InterPro" id="IPR000192">
    <property type="entry name" value="Aminotrans_V_dom"/>
</dbReference>
<keyword evidence="8" id="KW-0408">Iron</keyword>
<keyword evidence="6" id="KW-0479">Metal-binding</keyword>
<dbReference type="InterPro" id="IPR020578">
    <property type="entry name" value="Aminotrans_V_PyrdxlP_BS"/>
</dbReference>
<dbReference type="SUPFAM" id="SSF53383">
    <property type="entry name" value="PLP-dependent transferases"/>
    <property type="match status" value="1"/>
</dbReference>
<protein>
    <recommendedName>
        <fullName evidence="4">cysteine desulfurase</fullName>
        <ecNumber evidence="4">2.8.1.7</ecNumber>
    </recommendedName>
</protein>
<dbReference type="InterPro" id="IPR015424">
    <property type="entry name" value="PyrdxlP-dep_Trfase"/>
</dbReference>
<dbReference type="PIRSF" id="PIRSF005572">
    <property type="entry name" value="NifS"/>
    <property type="match status" value="1"/>
</dbReference>
<dbReference type="FunFam" id="3.40.640.10:FF:000084">
    <property type="entry name" value="IscS-like cysteine desulfurase"/>
    <property type="match status" value="1"/>
</dbReference>
<keyword evidence="13" id="KW-0032">Aminotransferase</keyword>
<dbReference type="GO" id="GO:0051536">
    <property type="term" value="F:iron-sulfur cluster binding"/>
    <property type="evidence" value="ECO:0007669"/>
    <property type="project" value="UniProtKB-KW"/>
</dbReference>
<keyword evidence="13" id="KW-0456">Lyase</keyword>
<reference evidence="13 14" key="1">
    <citation type="submission" date="2006-07" db="EMBL/GenBank/DDBJ databases">
        <title>Annotation of the draft genome assembly of Chlorobium ferroxidans DSM 13031.</title>
        <authorList>
            <consortium name="US DOE Joint Genome Institute (JGI-ORNL)"/>
            <person name="Larimer F."/>
            <person name="Land M."/>
            <person name="Hauser L."/>
        </authorList>
    </citation>
    <scope>NUCLEOTIDE SEQUENCE [LARGE SCALE GENOMIC DNA]</scope>
    <source>
        <strain evidence="13 14">DSM 13031</strain>
    </source>
</reference>
<dbReference type="EMBL" id="AASE01000013">
    <property type="protein sequence ID" value="EAT58778.1"/>
    <property type="molecule type" value="Genomic_DNA"/>
</dbReference>
<dbReference type="GO" id="GO:0031071">
    <property type="term" value="F:cysteine desulfurase activity"/>
    <property type="evidence" value="ECO:0007669"/>
    <property type="project" value="UniProtKB-EC"/>
</dbReference>
<accession>Q0YR12</accession>
<evidence type="ECO:0000256" key="6">
    <source>
        <dbReference type="ARBA" id="ARBA00022723"/>
    </source>
</evidence>
<keyword evidence="7" id="KW-0663">Pyridoxal phosphate</keyword>
<evidence type="ECO:0000256" key="11">
    <source>
        <dbReference type="RuleBase" id="RU004504"/>
    </source>
</evidence>
<name>Q0YR12_9CHLB</name>
<dbReference type="GO" id="GO:0008483">
    <property type="term" value="F:transaminase activity"/>
    <property type="evidence" value="ECO:0007669"/>
    <property type="project" value="UniProtKB-KW"/>
</dbReference>
<evidence type="ECO:0000256" key="4">
    <source>
        <dbReference type="ARBA" id="ARBA00012239"/>
    </source>
</evidence>
<evidence type="ECO:0000256" key="2">
    <source>
        <dbReference type="ARBA" id="ARBA00003120"/>
    </source>
</evidence>
<evidence type="ECO:0000256" key="9">
    <source>
        <dbReference type="ARBA" id="ARBA00023014"/>
    </source>
</evidence>
<evidence type="ECO:0000256" key="1">
    <source>
        <dbReference type="ARBA" id="ARBA00001933"/>
    </source>
</evidence>
<organism evidence="13 14">
    <name type="scientific">Chlorobium ferrooxidans DSM 13031</name>
    <dbReference type="NCBI Taxonomy" id="377431"/>
    <lineage>
        <taxon>Bacteria</taxon>
        <taxon>Pseudomonadati</taxon>
        <taxon>Chlorobiota</taxon>
        <taxon>Chlorobiia</taxon>
        <taxon>Chlorobiales</taxon>
        <taxon>Chlorobiaceae</taxon>
        <taxon>Chlorobium/Pelodictyon group</taxon>
        <taxon>Chlorobium</taxon>
    </lineage>
</organism>
<evidence type="ECO:0000256" key="5">
    <source>
        <dbReference type="ARBA" id="ARBA00022679"/>
    </source>
</evidence>
<dbReference type="InterPro" id="IPR015421">
    <property type="entry name" value="PyrdxlP-dep_Trfase_major"/>
</dbReference>
<dbReference type="Proteomes" id="UP000004162">
    <property type="component" value="Unassembled WGS sequence"/>
</dbReference>
<comment type="catalytic activity">
    <reaction evidence="10">
        <text>(sulfur carrier)-H + L-cysteine = (sulfur carrier)-SH + L-alanine</text>
        <dbReference type="Rhea" id="RHEA:43892"/>
        <dbReference type="Rhea" id="RHEA-COMP:14737"/>
        <dbReference type="Rhea" id="RHEA-COMP:14739"/>
        <dbReference type="ChEBI" id="CHEBI:29917"/>
        <dbReference type="ChEBI" id="CHEBI:35235"/>
        <dbReference type="ChEBI" id="CHEBI:57972"/>
        <dbReference type="ChEBI" id="CHEBI:64428"/>
        <dbReference type="EC" id="2.8.1.7"/>
    </reaction>
</comment>
<evidence type="ECO:0000313" key="14">
    <source>
        <dbReference type="Proteomes" id="UP000004162"/>
    </source>
</evidence>
<dbReference type="Gene3D" id="3.40.640.10">
    <property type="entry name" value="Type I PLP-dependent aspartate aminotransferase-like (Major domain)"/>
    <property type="match status" value="1"/>
</dbReference>
<dbReference type="AlphaFoldDB" id="Q0YR12"/>
<dbReference type="Gene3D" id="1.10.260.50">
    <property type="match status" value="1"/>
</dbReference>
<comment type="cofactor">
    <cofactor evidence="1 11">
        <name>pyridoxal 5'-phosphate</name>
        <dbReference type="ChEBI" id="CHEBI:597326"/>
    </cofactor>
</comment>
<dbReference type="InterPro" id="IPR015422">
    <property type="entry name" value="PyrdxlP-dep_Trfase_small"/>
</dbReference>
<evidence type="ECO:0000256" key="8">
    <source>
        <dbReference type="ARBA" id="ARBA00023004"/>
    </source>
</evidence>
<dbReference type="GO" id="GO:0046872">
    <property type="term" value="F:metal ion binding"/>
    <property type="evidence" value="ECO:0007669"/>
    <property type="project" value="UniProtKB-KW"/>
</dbReference>
<dbReference type="PANTHER" id="PTHR11601">
    <property type="entry name" value="CYSTEINE DESULFURYLASE FAMILY MEMBER"/>
    <property type="match status" value="1"/>
</dbReference>
<evidence type="ECO:0000256" key="7">
    <source>
        <dbReference type="ARBA" id="ARBA00022898"/>
    </source>
</evidence>
<reference evidence="13 14" key="2">
    <citation type="submission" date="2006-07" db="EMBL/GenBank/DDBJ databases">
        <title>Sequencing of the draft genome and assembly of Chlorobium ferroxidans DSM 13031.</title>
        <authorList>
            <consortium name="US DOE Joint Genome Institute (JGI-PGF)"/>
            <person name="Copeland A."/>
            <person name="Lucas S."/>
            <person name="Lapidus A."/>
            <person name="Barry K."/>
            <person name="Glavina del Rio T."/>
            <person name="Dalin E."/>
            <person name="Tice H."/>
            <person name="Bruce D."/>
            <person name="Pitluck S."/>
            <person name="Richardson P."/>
        </authorList>
    </citation>
    <scope>NUCLEOTIDE SEQUENCE [LARGE SCALE GENOMIC DNA]</scope>
    <source>
        <strain evidence="13 14">DSM 13031</strain>
    </source>
</reference>
<evidence type="ECO:0000259" key="12">
    <source>
        <dbReference type="Pfam" id="PF00266"/>
    </source>
</evidence>
<keyword evidence="9" id="KW-0411">Iron-sulfur</keyword>
<keyword evidence="14" id="KW-1185">Reference proteome</keyword>
<gene>
    <name evidence="13" type="ORF">CferDRAFT_0702</name>
</gene>
<feature type="domain" description="Aminotransferase class V" evidence="12">
    <location>
        <begin position="6"/>
        <end position="373"/>
    </location>
</feature>
<dbReference type="EC" id="2.8.1.7" evidence="4"/>
<evidence type="ECO:0000256" key="10">
    <source>
        <dbReference type="ARBA" id="ARBA00050776"/>
    </source>
</evidence>
<proteinExistence type="inferred from homology"/>
<dbReference type="PANTHER" id="PTHR11601:SF34">
    <property type="entry name" value="CYSTEINE DESULFURASE"/>
    <property type="match status" value="1"/>
</dbReference>
<evidence type="ECO:0000313" key="13">
    <source>
        <dbReference type="EMBL" id="EAT58778.1"/>
    </source>
</evidence>
<evidence type="ECO:0000256" key="3">
    <source>
        <dbReference type="ARBA" id="ARBA00006490"/>
    </source>
</evidence>
<comment type="function">
    <text evidence="2">Catalyzes the removal of elemental sulfur atoms from cysteine to produce alanine. Seems to participate in the biosynthesis of the nitrogenase metalloclusters by providing the inorganic sulfur required for the Fe-S core formation.</text>
</comment>
<comment type="similarity">
    <text evidence="3">Belongs to the class-V pyridoxal-phosphate-dependent aminotransferase family. NifS/IscS subfamily.</text>
</comment>
<comment type="caution">
    <text evidence="13">The sequence shown here is derived from an EMBL/GenBank/DDBJ whole genome shotgun (WGS) entry which is preliminary data.</text>
</comment>
<sequence length="401" mass="43139">MADMKVYFDHNATTPLHPEVKKEMIAAMEMFGNPSSMHAYGREARANVEASRRKVAEFIGAHDEEIIFVGSGSEANNTVLSLFVCATNQCVGGCGMRSTIITTRIEHPCVLETAECLAHRGAHVKYLDVDRYGKIDLDQLQGMLGDDVGLVSVMMANNEIGTLQDIEAITKMVHASGAYMHTDAVQAVGKVPVDVRRLGVDFLTISGHKIYGPKGVGALFVKKGVSYCPLIRGGHQERGRRAGTENTLGILGLGRAVEMRALEMTEEHNRMVQLKTALKEGIEARIDDISINGHPTDSLAGTLNVSFEGVEGEAVLLYLDLEGIAVSTGSACASGSLDPSHVLLATGVDAERAHGSIRFSMGRESTMQEVDYLLDVLPGTINKIRNMSTAYIKGGVHAASR</sequence>